<evidence type="ECO:0000313" key="2">
    <source>
        <dbReference type="Proteomes" id="UP001311232"/>
    </source>
</evidence>
<proteinExistence type="predicted"/>
<sequence length="150" mass="17138">MNHLSQHAGKKTGNCEAEYLTLQVGLDEFTEVTFLVFFSSWIYVSKQFFGCGSKNLVPISCKTFILYLLNPQFSGLSDGLSDKLVLSDKIFRNMLFITSSLSQCNNWFLLLGLDLWRKNRIKHCDSQDIFPRLGSGWLTLNIAAMFHCDH</sequence>
<protein>
    <submittedName>
        <fullName evidence="1">Uncharacterized protein</fullName>
    </submittedName>
</protein>
<organism evidence="1 2">
    <name type="scientific">Crenichthys baileyi</name>
    <name type="common">White River springfish</name>
    <dbReference type="NCBI Taxonomy" id="28760"/>
    <lineage>
        <taxon>Eukaryota</taxon>
        <taxon>Metazoa</taxon>
        <taxon>Chordata</taxon>
        <taxon>Craniata</taxon>
        <taxon>Vertebrata</taxon>
        <taxon>Euteleostomi</taxon>
        <taxon>Actinopterygii</taxon>
        <taxon>Neopterygii</taxon>
        <taxon>Teleostei</taxon>
        <taxon>Neoteleostei</taxon>
        <taxon>Acanthomorphata</taxon>
        <taxon>Ovalentaria</taxon>
        <taxon>Atherinomorphae</taxon>
        <taxon>Cyprinodontiformes</taxon>
        <taxon>Goodeidae</taxon>
        <taxon>Crenichthys</taxon>
    </lineage>
</organism>
<reference evidence="1 2" key="1">
    <citation type="submission" date="2021-06" db="EMBL/GenBank/DDBJ databases">
        <authorList>
            <person name="Palmer J.M."/>
        </authorList>
    </citation>
    <scope>NUCLEOTIDE SEQUENCE [LARGE SCALE GENOMIC DNA]</scope>
    <source>
        <strain evidence="1 2">MEX-2019</strain>
        <tissue evidence="1">Muscle</tissue>
    </source>
</reference>
<evidence type="ECO:0000313" key="1">
    <source>
        <dbReference type="EMBL" id="KAK5604977.1"/>
    </source>
</evidence>
<gene>
    <name evidence="1" type="ORF">CRENBAI_004700</name>
</gene>
<dbReference type="AlphaFoldDB" id="A0AAV9R7I9"/>
<keyword evidence="2" id="KW-1185">Reference proteome</keyword>
<name>A0AAV9R7I9_9TELE</name>
<dbReference type="EMBL" id="JAHHUM010002318">
    <property type="protein sequence ID" value="KAK5604977.1"/>
    <property type="molecule type" value="Genomic_DNA"/>
</dbReference>
<dbReference type="Proteomes" id="UP001311232">
    <property type="component" value="Unassembled WGS sequence"/>
</dbReference>
<comment type="caution">
    <text evidence="1">The sequence shown here is derived from an EMBL/GenBank/DDBJ whole genome shotgun (WGS) entry which is preliminary data.</text>
</comment>
<accession>A0AAV9R7I9</accession>